<keyword evidence="1" id="KW-1133">Transmembrane helix</keyword>
<organism evidence="2 3">
    <name type="scientific">Papaver nudicaule</name>
    <name type="common">Iceland poppy</name>
    <dbReference type="NCBI Taxonomy" id="74823"/>
    <lineage>
        <taxon>Eukaryota</taxon>
        <taxon>Viridiplantae</taxon>
        <taxon>Streptophyta</taxon>
        <taxon>Embryophyta</taxon>
        <taxon>Tracheophyta</taxon>
        <taxon>Spermatophyta</taxon>
        <taxon>Magnoliopsida</taxon>
        <taxon>Ranunculales</taxon>
        <taxon>Papaveraceae</taxon>
        <taxon>Papaveroideae</taxon>
        <taxon>Papaver</taxon>
    </lineage>
</organism>
<sequence length="177" mass="19791">NLVFSTDSYLSDSSEVTNYTVDSTPAKSEQSEISSATEIFKNLEFADDSTLSAPSGIVSPNESPAISETSKAVRIARIAELLKQRRQKKKKTQKDEEMMRMVELLKRYGTDSNRLQSLTEIGGTSLEDDICKLRCTKERIGIFYFVIWLCLVLVILFWKSSASSGVSSSVYRIPPLT</sequence>
<feature type="non-terminal residue" evidence="2">
    <location>
        <position position="177"/>
    </location>
</feature>
<comment type="caution">
    <text evidence="2">The sequence shown here is derived from an EMBL/GenBank/DDBJ whole genome shotgun (WGS) entry which is preliminary data.</text>
</comment>
<proteinExistence type="predicted"/>
<protein>
    <submittedName>
        <fullName evidence="2">Uncharacterized protein</fullName>
    </submittedName>
</protein>
<keyword evidence="3" id="KW-1185">Reference proteome</keyword>
<dbReference type="AlphaFoldDB" id="A0AA41VAW4"/>
<reference evidence="2" key="1">
    <citation type="submission" date="2022-03" db="EMBL/GenBank/DDBJ databases">
        <title>A functionally conserved STORR gene fusion in Papaver species that diverged 16.8 million years ago.</title>
        <authorList>
            <person name="Catania T."/>
        </authorList>
    </citation>
    <scope>NUCLEOTIDE SEQUENCE</scope>
    <source>
        <strain evidence="2">S-191538</strain>
    </source>
</reference>
<evidence type="ECO:0000313" key="3">
    <source>
        <dbReference type="Proteomes" id="UP001177140"/>
    </source>
</evidence>
<dbReference type="EMBL" id="JAJJMA010188589">
    <property type="protein sequence ID" value="MCL7038256.1"/>
    <property type="molecule type" value="Genomic_DNA"/>
</dbReference>
<keyword evidence="1" id="KW-0812">Transmembrane</keyword>
<feature type="transmembrane region" description="Helical" evidence="1">
    <location>
        <begin position="140"/>
        <end position="158"/>
    </location>
</feature>
<name>A0AA41VAW4_PAPNU</name>
<keyword evidence="1" id="KW-0472">Membrane</keyword>
<evidence type="ECO:0000313" key="2">
    <source>
        <dbReference type="EMBL" id="MCL7038256.1"/>
    </source>
</evidence>
<gene>
    <name evidence="2" type="ORF">MKW94_028997</name>
</gene>
<accession>A0AA41VAW4</accession>
<dbReference type="Proteomes" id="UP001177140">
    <property type="component" value="Unassembled WGS sequence"/>
</dbReference>
<evidence type="ECO:0000256" key="1">
    <source>
        <dbReference type="SAM" id="Phobius"/>
    </source>
</evidence>